<keyword evidence="1" id="KW-0472">Membrane</keyword>
<evidence type="ECO:0000313" key="2">
    <source>
        <dbReference type="EMBL" id="TRW47184.1"/>
    </source>
</evidence>
<sequence length="207" mass="22297">MTQILGEEFDLKEAVGGPRGLVEAVAPGLVFVVVYIATGALVPPLVASLAVAVLAMVLRLVQRTPLTQAAGGLAGVVIGVVWAWRSGEAEDYFALGLWTNAAYAAGLLVSLLARWPIVGVVVSLLRGEDFSWRTDPALAGRRRRYVLATWLWIAMFLVRLAVQVPLYLDSSVAWLGTARIVMGVPLWGLTLWATWVLVRRPATPATP</sequence>
<protein>
    <submittedName>
        <fullName evidence="2">DUF3159 domain-containing protein</fullName>
    </submittedName>
</protein>
<name>A0A552WWM8_9MICO</name>
<keyword evidence="3" id="KW-1185">Reference proteome</keyword>
<evidence type="ECO:0000313" key="3">
    <source>
        <dbReference type="Proteomes" id="UP000318693"/>
    </source>
</evidence>
<keyword evidence="1" id="KW-1133">Transmembrane helix</keyword>
<dbReference type="EMBL" id="VJXR01000004">
    <property type="protein sequence ID" value="TRW47184.1"/>
    <property type="molecule type" value="Genomic_DNA"/>
</dbReference>
<keyword evidence="1" id="KW-0812">Transmembrane</keyword>
<accession>A0A552WWM8</accession>
<comment type="caution">
    <text evidence="2">The sequence shown here is derived from an EMBL/GenBank/DDBJ whole genome shotgun (WGS) entry which is preliminary data.</text>
</comment>
<dbReference type="PIRSF" id="PIRSF010219">
    <property type="entry name" value="UCP010219"/>
    <property type="match status" value="1"/>
</dbReference>
<feature type="transmembrane region" description="Helical" evidence="1">
    <location>
        <begin position="104"/>
        <end position="125"/>
    </location>
</feature>
<dbReference type="Pfam" id="PF11361">
    <property type="entry name" value="DUF3159"/>
    <property type="match status" value="1"/>
</dbReference>
<dbReference type="Proteomes" id="UP000318693">
    <property type="component" value="Unassembled WGS sequence"/>
</dbReference>
<organism evidence="2 3">
    <name type="scientific">Georgenia yuyongxinii</name>
    <dbReference type="NCBI Taxonomy" id="2589797"/>
    <lineage>
        <taxon>Bacteria</taxon>
        <taxon>Bacillati</taxon>
        <taxon>Actinomycetota</taxon>
        <taxon>Actinomycetes</taxon>
        <taxon>Micrococcales</taxon>
        <taxon>Bogoriellaceae</taxon>
        <taxon>Georgenia</taxon>
    </lineage>
</organism>
<evidence type="ECO:0000256" key="1">
    <source>
        <dbReference type="SAM" id="Phobius"/>
    </source>
</evidence>
<dbReference type="InterPro" id="IPR016566">
    <property type="entry name" value="UCP010219"/>
</dbReference>
<feature type="transmembrane region" description="Helical" evidence="1">
    <location>
        <begin position="145"/>
        <end position="168"/>
    </location>
</feature>
<feature type="transmembrane region" description="Helical" evidence="1">
    <location>
        <begin position="65"/>
        <end position="84"/>
    </location>
</feature>
<proteinExistence type="predicted"/>
<dbReference type="AlphaFoldDB" id="A0A552WWM8"/>
<feature type="transmembrane region" description="Helical" evidence="1">
    <location>
        <begin position="180"/>
        <end position="198"/>
    </location>
</feature>
<feature type="transmembrane region" description="Helical" evidence="1">
    <location>
        <begin position="29"/>
        <end position="58"/>
    </location>
</feature>
<reference evidence="2 3" key="1">
    <citation type="submission" date="2019-07" db="EMBL/GenBank/DDBJ databases">
        <title>Georgenia wutianyii sp. nov. and Georgenia *** sp. nov. isolated from plateau pika (Ochotona curzoniae) in the Qinghai-Tibet plateau of China.</title>
        <authorList>
            <person name="Tian Z."/>
        </authorList>
    </citation>
    <scope>NUCLEOTIDE SEQUENCE [LARGE SCALE GENOMIC DNA]</scope>
    <source>
        <strain evidence="2 3">Z446</strain>
    </source>
</reference>
<gene>
    <name evidence="2" type="ORF">FJ693_02575</name>
</gene>